<dbReference type="InterPro" id="IPR000866">
    <property type="entry name" value="AhpC/TSA"/>
</dbReference>
<dbReference type="PANTHER" id="PTHR42852:SF18">
    <property type="entry name" value="CHROMOSOME UNDETERMINED SCAFFOLD_47, WHOLE GENOME SHOTGUN SEQUENCE"/>
    <property type="match status" value="1"/>
</dbReference>
<dbReference type="SUPFAM" id="SSF52833">
    <property type="entry name" value="Thioredoxin-like"/>
    <property type="match status" value="1"/>
</dbReference>
<evidence type="ECO:0000313" key="5">
    <source>
        <dbReference type="Proteomes" id="UP000068447"/>
    </source>
</evidence>
<protein>
    <recommendedName>
        <fullName evidence="3">Thioredoxin domain-containing protein</fullName>
    </recommendedName>
</protein>
<accession>A0A0U3AZL6</accession>
<dbReference type="GO" id="GO:0016209">
    <property type="term" value="F:antioxidant activity"/>
    <property type="evidence" value="ECO:0007669"/>
    <property type="project" value="InterPro"/>
</dbReference>
<dbReference type="PROSITE" id="PS51352">
    <property type="entry name" value="THIOREDOXIN_2"/>
    <property type="match status" value="1"/>
</dbReference>
<feature type="signal peptide" evidence="2">
    <location>
        <begin position="1"/>
        <end position="22"/>
    </location>
</feature>
<organism evidence="4 5">
    <name type="scientific">Lacimicrobium alkaliphilum</name>
    <dbReference type="NCBI Taxonomy" id="1526571"/>
    <lineage>
        <taxon>Bacteria</taxon>
        <taxon>Pseudomonadati</taxon>
        <taxon>Pseudomonadota</taxon>
        <taxon>Gammaproteobacteria</taxon>
        <taxon>Alteromonadales</taxon>
        <taxon>Alteromonadaceae</taxon>
        <taxon>Lacimicrobium</taxon>
    </lineage>
</organism>
<evidence type="ECO:0000256" key="1">
    <source>
        <dbReference type="ARBA" id="ARBA00023284"/>
    </source>
</evidence>
<evidence type="ECO:0000256" key="2">
    <source>
        <dbReference type="SAM" id="SignalP"/>
    </source>
</evidence>
<dbReference type="STRING" id="1526571.AT746_09335"/>
<dbReference type="InterPro" id="IPR050553">
    <property type="entry name" value="Thioredoxin_ResA/DsbE_sf"/>
</dbReference>
<dbReference type="EMBL" id="CP013650">
    <property type="protein sequence ID" value="ALS98440.1"/>
    <property type="molecule type" value="Genomic_DNA"/>
</dbReference>
<evidence type="ECO:0000313" key="4">
    <source>
        <dbReference type="EMBL" id="ALS98440.1"/>
    </source>
</evidence>
<dbReference type="KEGG" id="lal:AT746_09335"/>
<evidence type="ECO:0000259" key="3">
    <source>
        <dbReference type="PROSITE" id="PS51352"/>
    </source>
</evidence>
<gene>
    <name evidence="4" type="ORF">AT746_09335</name>
</gene>
<dbReference type="Proteomes" id="UP000068447">
    <property type="component" value="Chromosome"/>
</dbReference>
<dbReference type="InterPro" id="IPR036249">
    <property type="entry name" value="Thioredoxin-like_sf"/>
</dbReference>
<dbReference type="CDD" id="cd02966">
    <property type="entry name" value="TlpA_like_family"/>
    <property type="match status" value="1"/>
</dbReference>
<keyword evidence="2" id="KW-0732">Signal</keyword>
<dbReference type="PROSITE" id="PS00194">
    <property type="entry name" value="THIOREDOXIN_1"/>
    <property type="match status" value="1"/>
</dbReference>
<dbReference type="RefSeq" id="WP_062479608.1">
    <property type="nucleotide sequence ID" value="NZ_CP013650.1"/>
</dbReference>
<keyword evidence="5" id="KW-1185">Reference proteome</keyword>
<dbReference type="GO" id="GO:0015036">
    <property type="term" value="F:disulfide oxidoreductase activity"/>
    <property type="evidence" value="ECO:0007669"/>
    <property type="project" value="UniProtKB-ARBA"/>
</dbReference>
<feature type="chain" id="PRO_5006836277" description="Thioredoxin domain-containing protein" evidence="2">
    <location>
        <begin position="23"/>
        <end position="157"/>
    </location>
</feature>
<sequence>MRQKILLSIAALLALATGVAVNQWYASDFMTLDGEKHRWRDYQGQWVVVNYFAEWCAPCLRELPELNHFSAMTKDSDITLLGVSYDRLSETELAGLVDKYSIEFPLILSEPPPQMPNQRPNSLPATYIIGPDGEVVRQLMGEQEADLLLKIVERLAE</sequence>
<dbReference type="InterPro" id="IPR013766">
    <property type="entry name" value="Thioredoxin_domain"/>
</dbReference>
<dbReference type="InterPro" id="IPR017937">
    <property type="entry name" value="Thioredoxin_CS"/>
</dbReference>
<dbReference type="Gene3D" id="3.40.30.10">
    <property type="entry name" value="Glutaredoxin"/>
    <property type="match status" value="1"/>
</dbReference>
<proteinExistence type="predicted"/>
<dbReference type="AlphaFoldDB" id="A0A0U3AZL6"/>
<reference evidence="4 5" key="1">
    <citation type="submission" date="2015-12" db="EMBL/GenBank/DDBJ databases">
        <title>Complete genome of Lacimicrobium alkaliphilum KCTC 32984.</title>
        <authorList>
            <person name="Kim S.-G."/>
            <person name="Lee Y.-J."/>
        </authorList>
    </citation>
    <scope>NUCLEOTIDE SEQUENCE [LARGE SCALE GENOMIC DNA]</scope>
    <source>
        <strain evidence="4 5">YelD216</strain>
    </source>
</reference>
<dbReference type="Pfam" id="PF00578">
    <property type="entry name" value="AhpC-TSA"/>
    <property type="match status" value="1"/>
</dbReference>
<name>A0A0U3AZL6_9ALTE</name>
<keyword evidence="1" id="KW-0676">Redox-active center</keyword>
<dbReference type="PANTHER" id="PTHR42852">
    <property type="entry name" value="THIOL:DISULFIDE INTERCHANGE PROTEIN DSBE"/>
    <property type="match status" value="1"/>
</dbReference>
<feature type="domain" description="Thioredoxin" evidence="3">
    <location>
        <begin position="15"/>
        <end position="157"/>
    </location>
</feature>